<dbReference type="Proteomes" id="UP000320762">
    <property type="component" value="Unassembled WGS sequence"/>
</dbReference>
<dbReference type="Pfam" id="PF17109">
    <property type="entry name" value="Goodbye"/>
    <property type="match status" value="1"/>
</dbReference>
<proteinExistence type="predicted"/>
<sequence length="347" mass="39913">MPSLSLAMMRRPSQDQRLPTSSQDHLADIWIQAIGKYERDTGVKLLDPSVASFDSADKIVAYIEEQELRFLQFRASGHPRLRERMEPIATIVSRLCDCLGEAVISPVSPVRVLFASFKVAVETAVKLKEDYDAIVDAFDNMKFYLDFIEPVTASRYYEKLRAPTVELLAHILVVIGVVTKTRRDRRFKGWWKKLCGNKDVTTAMAKLQVLAIKQHHAMSAVTLHGVEQNTALLQGGFSSTMHQQEIHRRHLAHIEYQIHEMAHRTMFRTIHHVDIDVGVLEDMQAALLLQSLETFEAKYRREMHLPVWHTTEFVQLANLVRVFRVRRAGRWFLDGMSFSSFKKGDIQ</sequence>
<dbReference type="OrthoDB" id="7464126at2759"/>
<dbReference type="STRING" id="97359.A0A550C3X6"/>
<reference evidence="3 4" key="1">
    <citation type="journal article" date="2019" name="New Phytol.">
        <title>Comparative genomics reveals unique wood-decay strategies and fruiting body development in the Schizophyllaceae.</title>
        <authorList>
            <person name="Almasi E."/>
            <person name="Sahu N."/>
            <person name="Krizsan K."/>
            <person name="Balint B."/>
            <person name="Kovacs G.M."/>
            <person name="Kiss B."/>
            <person name="Cseklye J."/>
            <person name="Drula E."/>
            <person name="Henrissat B."/>
            <person name="Nagy I."/>
            <person name="Chovatia M."/>
            <person name="Adam C."/>
            <person name="LaButti K."/>
            <person name="Lipzen A."/>
            <person name="Riley R."/>
            <person name="Grigoriev I.V."/>
            <person name="Nagy L.G."/>
        </authorList>
    </citation>
    <scope>NUCLEOTIDE SEQUENCE [LARGE SCALE GENOMIC DNA]</scope>
    <source>
        <strain evidence="3 4">NL-1724</strain>
    </source>
</reference>
<name>A0A550C3X6_9AGAR</name>
<evidence type="ECO:0000256" key="1">
    <source>
        <dbReference type="SAM" id="MobiDB-lite"/>
    </source>
</evidence>
<evidence type="ECO:0000313" key="3">
    <source>
        <dbReference type="EMBL" id="TRM59499.1"/>
    </source>
</evidence>
<protein>
    <recommendedName>
        <fullName evidence="2">Fungal STAND N-terminal Goodbye domain-containing protein</fullName>
    </recommendedName>
</protein>
<comment type="caution">
    <text evidence="3">The sequence shown here is derived from an EMBL/GenBank/DDBJ whole genome shotgun (WGS) entry which is preliminary data.</text>
</comment>
<feature type="domain" description="Fungal STAND N-terminal Goodbye" evidence="2">
    <location>
        <begin position="30"/>
        <end position="142"/>
    </location>
</feature>
<dbReference type="EMBL" id="VDMD01000027">
    <property type="protein sequence ID" value="TRM59499.1"/>
    <property type="molecule type" value="Genomic_DNA"/>
</dbReference>
<feature type="non-terminal residue" evidence="3">
    <location>
        <position position="347"/>
    </location>
</feature>
<organism evidence="3 4">
    <name type="scientific">Schizophyllum amplum</name>
    <dbReference type="NCBI Taxonomy" id="97359"/>
    <lineage>
        <taxon>Eukaryota</taxon>
        <taxon>Fungi</taxon>
        <taxon>Dikarya</taxon>
        <taxon>Basidiomycota</taxon>
        <taxon>Agaricomycotina</taxon>
        <taxon>Agaricomycetes</taxon>
        <taxon>Agaricomycetidae</taxon>
        <taxon>Agaricales</taxon>
        <taxon>Schizophyllaceae</taxon>
        <taxon>Schizophyllum</taxon>
    </lineage>
</organism>
<dbReference type="AlphaFoldDB" id="A0A550C3X6"/>
<evidence type="ECO:0000313" key="4">
    <source>
        <dbReference type="Proteomes" id="UP000320762"/>
    </source>
</evidence>
<feature type="region of interest" description="Disordered" evidence="1">
    <location>
        <begin position="1"/>
        <end position="21"/>
    </location>
</feature>
<dbReference type="InterPro" id="IPR031350">
    <property type="entry name" value="Goodbye_dom"/>
</dbReference>
<accession>A0A550C3X6</accession>
<evidence type="ECO:0000259" key="2">
    <source>
        <dbReference type="Pfam" id="PF17109"/>
    </source>
</evidence>
<keyword evidence="4" id="KW-1185">Reference proteome</keyword>
<gene>
    <name evidence="3" type="ORF">BD626DRAFT_633056</name>
</gene>